<proteinExistence type="predicted"/>
<keyword evidence="2" id="KW-1185">Reference proteome</keyword>
<organism evidence="1 2">
    <name type="scientific">Cerrena zonata</name>
    <dbReference type="NCBI Taxonomy" id="2478898"/>
    <lineage>
        <taxon>Eukaryota</taxon>
        <taxon>Fungi</taxon>
        <taxon>Dikarya</taxon>
        <taxon>Basidiomycota</taxon>
        <taxon>Agaricomycotina</taxon>
        <taxon>Agaricomycetes</taxon>
        <taxon>Polyporales</taxon>
        <taxon>Cerrenaceae</taxon>
        <taxon>Cerrena</taxon>
    </lineage>
</organism>
<evidence type="ECO:0000313" key="1">
    <source>
        <dbReference type="EMBL" id="KAK7682373.1"/>
    </source>
</evidence>
<protein>
    <submittedName>
        <fullName evidence="1">Uncharacterized protein</fullName>
    </submittedName>
</protein>
<dbReference type="AlphaFoldDB" id="A0AAW0FL34"/>
<comment type="caution">
    <text evidence="1">The sequence shown here is derived from an EMBL/GenBank/DDBJ whole genome shotgun (WGS) entry which is preliminary data.</text>
</comment>
<sequence>MRAFRKVPEEMREQLAQKTNGTRLLGGSADTLYIPGKHRETFLDILGLFLETDCFLEIATPTVVHLVVPPEEPILYVDHWWIWQVPFNATFVRQKWEEGLEVDTFHTFHWGDKGEDGVWKAIPENVPDVRRLLLESAARQGVELPIYQIEREENSKPPQQ</sequence>
<dbReference type="Proteomes" id="UP001385951">
    <property type="component" value="Unassembled WGS sequence"/>
</dbReference>
<evidence type="ECO:0000313" key="2">
    <source>
        <dbReference type="Proteomes" id="UP001385951"/>
    </source>
</evidence>
<dbReference type="EMBL" id="JASBNA010000036">
    <property type="protein sequence ID" value="KAK7682373.1"/>
    <property type="molecule type" value="Genomic_DNA"/>
</dbReference>
<name>A0AAW0FL34_9APHY</name>
<reference evidence="1 2" key="1">
    <citation type="submission" date="2022-09" db="EMBL/GenBank/DDBJ databases">
        <authorList>
            <person name="Palmer J.M."/>
        </authorList>
    </citation>
    <scope>NUCLEOTIDE SEQUENCE [LARGE SCALE GENOMIC DNA]</scope>
    <source>
        <strain evidence="1 2">DSM 7382</strain>
    </source>
</reference>
<accession>A0AAW0FL34</accession>
<gene>
    <name evidence="1" type="ORF">QCA50_014578</name>
</gene>